<feature type="chain" id="PRO_5004354216" description="SnoaL-like domain-containing protein" evidence="1">
    <location>
        <begin position="18"/>
        <end position="150"/>
    </location>
</feature>
<accession>R0KIN9</accession>
<reference evidence="2 3" key="2">
    <citation type="journal article" date="2013" name="PLoS Genet.">
        <title>Comparative genome structure, secondary metabolite, and effector coding capacity across Cochliobolus pathogens.</title>
        <authorList>
            <person name="Condon B.J."/>
            <person name="Leng Y."/>
            <person name="Wu D."/>
            <person name="Bushley K.E."/>
            <person name="Ohm R.A."/>
            <person name="Otillar R."/>
            <person name="Martin J."/>
            <person name="Schackwitz W."/>
            <person name="Grimwood J."/>
            <person name="MohdZainudin N."/>
            <person name="Xue C."/>
            <person name="Wang R."/>
            <person name="Manning V.A."/>
            <person name="Dhillon B."/>
            <person name="Tu Z.J."/>
            <person name="Steffenson B.J."/>
            <person name="Salamov A."/>
            <person name="Sun H."/>
            <person name="Lowry S."/>
            <person name="LaButti K."/>
            <person name="Han J."/>
            <person name="Copeland A."/>
            <person name="Lindquist E."/>
            <person name="Barry K."/>
            <person name="Schmutz J."/>
            <person name="Baker S.E."/>
            <person name="Ciuffetti L.M."/>
            <person name="Grigoriev I.V."/>
            <person name="Zhong S."/>
            <person name="Turgeon B.G."/>
        </authorList>
    </citation>
    <scope>NUCLEOTIDE SEQUENCE [LARGE SCALE GENOMIC DNA]</scope>
    <source>
        <strain evidence="3">28A</strain>
    </source>
</reference>
<dbReference type="Proteomes" id="UP000016935">
    <property type="component" value="Unassembled WGS sequence"/>
</dbReference>
<dbReference type="InterPro" id="IPR032710">
    <property type="entry name" value="NTF2-like_dom_sf"/>
</dbReference>
<evidence type="ECO:0000256" key="1">
    <source>
        <dbReference type="SAM" id="SignalP"/>
    </source>
</evidence>
<dbReference type="GeneID" id="19401468"/>
<keyword evidence="3" id="KW-1185">Reference proteome</keyword>
<evidence type="ECO:0000313" key="3">
    <source>
        <dbReference type="Proteomes" id="UP000016935"/>
    </source>
</evidence>
<organism evidence="2 3">
    <name type="scientific">Exserohilum turcicum (strain 28A)</name>
    <name type="common">Northern leaf blight fungus</name>
    <name type="synonym">Setosphaeria turcica</name>
    <dbReference type="NCBI Taxonomy" id="671987"/>
    <lineage>
        <taxon>Eukaryota</taxon>
        <taxon>Fungi</taxon>
        <taxon>Dikarya</taxon>
        <taxon>Ascomycota</taxon>
        <taxon>Pezizomycotina</taxon>
        <taxon>Dothideomycetes</taxon>
        <taxon>Pleosporomycetidae</taxon>
        <taxon>Pleosporales</taxon>
        <taxon>Pleosporineae</taxon>
        <taxon>Pleosporaceae</taxon>
        <taxon>Exserohilum</taxon>
    </lineage>
</organism>
<dbReference type="RefSeq" id="XP_008023663.1">
    <property type="nucleotide sequence ID" value="XM_008025472.1"/>
</dbReference>
<reference evidence="2 3" key="1">
    <citation type="journal article" date="2012" name="PLoS Pathog.">
        <title>Diverse lifestyles and strategies of plant pathogenesis encoded in the genomes of eighteen Dothideomycetes fungi.</title>
        <authorList>
            <person name="Ohm R.A."/>
            <person name="Feau N."/>
            <person name="Henrissat B."/>
            <person name="Schoch C.L."/>
            <person name="Horwitz B.A."/>
            <person name="Barry K.W."/>
            <person name="Condon B.J."/>
            <person name="Copeland A.C."/>
            <person name="Dhillon B."/>
            <person name="Glaser F."/>
            <person name="Hesse C.N."/>
            <person name="Kosti I."/>
            <person name="LaButti K."/>
            <person name="Lindquist E.A."/>
            <person name="Lucas S."/>
            <person name="Salamov A.A."/>
            <person name="Bradshaw R.E."/>
            <person name="Ciuffetti L."/>
            <person name="Hamelin R.C."/>
            <person name="Kema G.H.J."/>
            <person name="Lawrence C."/>
            <person name="Scott J.A."/>
            <person name="Spatafora J.W."/>
            <person name="Turgeon B.G."/>
            <person name="de Wit P.J.G.M."/>
            <person name="Zhong S."/>
            <person name="Goodwin S.B."/>
            <person name="Grigoriev I.V."/>
        </authorList>
    </citation>
    <scope>NUCLEOTIDE SEQUENCE [LARGE SCALE GENOMIC DNA]</scope>
    <source>
        <strain evidence="3">28A</strain>
    </source>
</reference>
<dbReference type="SUPFAM" id="SSF54427">
    <property type="entry name" value="NTF2-like"/>
    <property type="match status" value="1"/>
</dbReference>
<dbReference type="eggNOG" id="ENOG502SDPH">
    <property type="taxonomic scope" value="Eukaryota"/>
</dbReference>
<feature type="signal peptide" evidence="1">
    <location>
        <begin position="1"/>
        <end position="17"/>
    </location>
</feature>
<dbReference type="Gene3D" id="3.10.450.50">
    <property type="match status" value="1"/>
</dbReference>
<dbReference type="OrthoDB" id="3352776at2759"/>
<dbReference type="AlphaFoldDB" id="R0KIN9"/>
<gene>
    <name evidence="2" type="ORF">SETTUDRAFT_176435</name>
</gene>
<protein>
    <recommendedName>
        <fullName evidence="4">SnoaL-like domain-containing protein</fullName>
    </recommendedName>
</protein>
<dbReference type="HOGENOM" id="CLU_095773_0_0_1"/>
<keyword evidence="1" id="KW-0732">Signal</keyword>
<proteinExistence type="predicted"/>
<name>R0KIN9_EXST2</name>
<sequence>MAAMASMWWGWSDVCCALLSPPPPSDLLARHFGTTPKITEHGPEWAQSRLPFLAKTFTGTRQCEDYFQMMSQVLDLSLPSDAFPGKDGFIVDAEANMVSVVGKGTLTSRKTGKAWDEHFIYRFSEFDHEGRIGHWEIWADPLSAWEAVGS</sequence>
<evidence type="ECO:0000313" key="2">
    <source>
        <dbReference type="EMBL" id="EOA89059.1"/>
    </source>
</evidence>
<dbReference type="EMBL" id="KB908526">
    <property type="protein sequence ID" value="EOA89059.1"/>
    <property type="molecule type" value="Genomic_DNA"/>
</dbReference>
<evidence type="ECO:0008006" key="4">
    <source>
        <dbReference type="Google" id="ProtNLM"/>
    </source>
</evidence>